<evidence type="ECO:0000256" key="2">
    <source>
        <dbReference type="ARBA" id="ARBA00022692"/>
    </source>
</evidence>
<dbReference type="HAMAP" id="MF_00902">
    <property type="entry name" value="TatC"/>
    <property type="match status" value="1"/>
</dbReference>
<dbReference type="InterPro" id="IPR002033">
    <property type="entry name" value="TatC"/>
</dbReference>
<feature type="transmembrane region" description="Helical" evidence="5">
    <location>
        <begin position="21"/>
        <end position="42"/>
    </location>
</feature>
<keyword evidence="3 5" id="KW-1133">Transmembrane helix</keyword>
<feature type="transmembrane region" description="Helical" evidence="5">
    <location>
        <begin position="240"/>
        <end position="262"/>
    </location>
</feature>
<keyword evidence="5" id="KW-0653">Protein transport</keyword>
<dbReference type="STRING" id="1434700.SAMN06296427_10371"/>
<keyword evidence="2 5" id="KW-0812">Transmembrane</keyword>
<evidence type="ECO:0000256" key="1">
    <source>
        <dbReference type="ARBA" id="ARBA00004141"/>
    </source>
</evidence>
<organism evidence="6 7">
    <name type="scientific">Moheibacter sediminis</name>
    <dbReference type="NCBI Taxonomy" id="1434700"/>
    <lineage>
        <taxon>Bacteria</taxon>
        <taxon>Pseudomonadati</taxon>
        <taxon>Bacteroidota</taxon>
        <taxon>Flavobacteriia</taxon>
        <taxon>Flavobacteriales</taxon>
        <taxon>Weeksellaceae</taxon>
        <taxon>Moheibacter</taxon>
    </lineage>
</organism>
<evidence type="ECO:0000313" key="7">
    <source>
        <dbReference type="Proteomes" id="UP000192393"/>
    </source>
</evidence>
<feature type="transmembrane region" description="Helical" evidence="5">
    <location>
        <begin position="93"/>
        <end position="114"/>
    </location>
</feature>
<dbReference type="GO" id="GO:0009977">
    <property type="term" value="F:proton motive force dependent protein transmembrane transporter activity"/>
    <property type="evidence" value="ECO:0007669"/>
    <property type="project" value="TreeGrafter"/>
</dbReference>
<feature type="transmembrane region" description="Helical" evidence="5">
    <location>
        <begin position="216"/>
        <end position="234"/>
    </location>
</feature>
<protein>
    <recommendedName>
        <fullName evidence="5">Sec-independent protein translocase protein TatC</fullName>
    </recommendedName>
</protein>
<dbReference type="OrthoDB" id="9777044at2"/>
<dbReference type="PRINTS" id="PR01840">
    <property type="entry name" value="TATCFAMILY"/>
</dbReference>
<accession>A0A1W1ZMH8</accession>
<keyword evidence="5" id="KW-0811">Translocation</keyword>
<sequence length="276" mass="31470">MAKEEREMSFLGHIVELRGHLIRSILAIVVGAIIVGIFWDFLLQKIIMAPLKSDFPTFQIFNSVAKWIGMDQPYTEKFDMSKDLMNLDPSGQITSQISVVLICGLIIAIPYVVWEIWKFIKPGLSVNEQKSANGTVLATTFFFLLGVTFSYYLLLPLSTQFLFTYNPFGVNNEWKLMSYISLFVQTLLGMGVVFLLPIFAYFLAKVGILTPKFLKTYRRHAFVVILTIAAIITPNDFLSMMIAAFPLWVLYEFSILVTSYVVKKQLKESKKDLVKN</sequence>
<dbReference type="GO" id="GO:0043953">
    <property type="term" value="P:protein transport by the Tat complex"/>
    <property type="evidence" value="ECO:0007669"/>
    <property type="project" value="UniProtKB-UniRule"/>
</dbReference>
<dbReference type="Pfam" id="PF00902">
    <property type="entry name" value="TatC"/>
    <property type="match status" value="1"/>
</dbReference>
<dbReference type="GO" id="GO:0033281">
    <property type="term" value="C:TAT protein transport complex"/>
    <property type="evidence" value="ECO:0007669"/>
    <property type="project" value="UniProtKB-UniRule"/>
</dbReference>
<feature type="transmembrane region" description="Helical" evidence="5">
    <location>
        <begin position="135"/>
        <end position="157"/>
    </location>
</feature>
<dbReference type="GO" id="GO:0065002">
    <property type="term" value="P:intracellular protein transmembrane transport"/>
    <property type="evidence" value="ECO:0007669"/>
    <property type="project" value="TreeGrafter"/>
</dbReference>
<evidence type="ECO:0000256" key="5">
    <source>
        <dbReference type="HAMAP-Rule" id="MF_00902"/>
    </source>
</evidence>
<comment type="subunit">
    <text evidence="5">Forms a complex with TatA.</text>
</comment>
<keyword evidence="7" id="KW-1185">Reference proteome</keyword>
<evidence type="ECO:0000256" key="4">
    <source>
        <dbReference type="ARBA" id="ARBA00023136"/>
    </source>
</evidence>
<dbReference type="Proteomes" id="UP000192393">
    <property type="component" value="Unassembled WGS sequence"/>
</dbReference>
<comment type="function">
    <text evidence="5">Part of the twin-arginine translocation (Tat) system that transports large folded proteins containing a characteristic twin-arginine motif in their signal peptide across membranes.</text>
</comment>
<name>A0A1W1ZMH8_9FLAO</name>
<keyword evidence="5" id="KW-0813">Transport</keyword>
<dbReference type="PANTHER" id="PTHR30371:SF0">
    <property type="entry name" value="SEC-INDEPENDENT PROTEIN TRANSLOCASE PROTEIN TATC, CHLOROPLASTIC-RELATED"/>
    <property type="match status" value="1"/>
</dbReference>
<proteinExistence type="inferred from homology"/>
<comment type="similarity">
    <text evidence="5">Belongs to the TatC family.</text>
</comment>
<dbReference type="PANTHER" id="PTHR30371">
    <property type="entry name" value="SEC-INDEPENDENT PROTEIN TRANSLOCASE PROTEIN TATC"/>
    <property type="match status" value="1"/>
</dbReference>
<feature type="transmembrane region" description="Helical" evidence="5">
    <location>
        <begin position="177"/>
        <end position="204"/>
    </location>
</feature>
<keyword evidence="5" id="KW-1003">Cell membrane</keyword>
<evidence type="ECO:0000313" key="6">
    <source>
        <dbReference type="EMBL" id="SMC49422.1"/>
    </source>
</evidence>
<evidence type="ECO:0000256" key="3">
    <source>
        <dbReference type="ARBA" id="ARBA00022989"/>
    </source>
</evidence>
<dbReference type="RefSeq" id="WP_084016666.1">
    <property type="nucleotide sequence ID" value="NZ_FWXS01000003.1"/>
</dbReference>
<dbReference type="EMBL" id="FWXS01000003">
    <property type="protein sequence ID" value="SMC49422.1"/>
    <property type="molecule type" value="Genomic_DNA"/>
</dbReference>
<keyword evidence="4 5" id="KW-0472">Membrane</keyword>
<dbReference type="NCBIfam" id="TIGR00945">
    <property type="entry name" value="tatC"/>
    <property type="match status" value="1"/>
</dbReference>
<gene>
    <name evidence="5" type="primary">tatC</name>
    <name evidence="6" type="ORF">SAMN06296427_10371</name>
</gene>
<dbReference type="AlphaFoldDB" id="A0A1W1ZMH8"/>
<reference evidence="7" key="1">
    <citation type="submission" date="2017-04" db="EMBL/GenBank/DDBJ databases">
        <authorList>
            <person name="Varghese N."/>
            <person name="Submissions S."/>
        </authorList>
    </citation>
    <scope>NUCLEOTIDE SEQUENCE [LARGE SCALE GENOMIC DNA]</scope>
    <source>
        <strain evidence="7">CGMCC 1.12708</strain>
    </source>
</reference>
<comment type="subcellular location">
    <subcellularLocation>
        <location evidence="5">Cell membrane</location>
        <topology evidence="5">Multi-pass membrane protein</topology>
    </subcellularLocation>
    <subcellularLocation>
        <location evidence="1">Membrane</location>
        <topology evidence="1">Multi-pass membrane protein</topology>
    </subcellularLocation>
</comment>